<dbReference type="Ensembl" id="ENSSBOT00000040843.1">
    <property type="protein sequence ID" value="ENSSBOP00000023985.1"/>
    <property type="gene ID" value="ENSSBOG00000028490.1"/>
</dbReference>
<dbReference type="SUPFAM" id="SSF160374">
    <property type="entry name" value="RplX-like"/>
    <property type="match status" value="1"/>
</dbReference>
<accession>A0A2K6TWD8</accession>
<organism evidence="1 2">
    <name type="scientific">Saimiri boliviensis boliviensis</name>
    <name type="common">Bolivian squirrel monkey</name>
    <dbReference type="NCBI Taxonomy" id="39432"/>
    <lineage>
        <taxon>Eukaryota</taxon>
        <taxon>Metazoa</taxon>
        <taxon>Chordata</taxon>
        <taxon>Craniata</taxon>
        <taxon>Vertebrata</taxon>
        <taxon>Euteleostomi</taxon>
        <taxon>Mammalia</taxon>
        <taxon>Eutheria</taxon>
        <taxon>Euarchontoglires</taxon>
        <taxon>Primates</taxon>
        <taxon>Haplorrhini</taxon>
        <taxon>Platyrrhini</taxon>
        <taxon>Cebidae</taxon>
        <taxon>Saimiriinae</taxon>
        <taxon>Saimiri</taxon>
    </lineage>
</organism>
<evidence type="ECO:0000313" key="1">
    <source>
        <dbReference type="Ensembl" id="ENSSBOP00000023985.1"/>
    </source>
</evidence>
<keyword evidence="2" id="KW-1185">Reference proteome</keyword>
<name>A0A2K6TWD8_SAIBB</name>
<reference evidence="1" key="2">
    <citation type="submission" date="2025-09" db="UniProtKB">
        <authorList>
            <consortium name="Ensembl"/>
        </authorList>
    </citation>
    <scope>IDENTIFICATION</scope>
</reference>
<dbReference type="HAMAP" id="MF_00273">
    <property type="entry name" value="Ribosomal_eL20"/>
    <property type="match status" value="1"/>
</dbReference>
<proteinExistence type="inferred from homology"/>
<sequence>MQECGENATKASGTLPRYKVVGRCLATRKCHTPPLYRLRIFAPDHVVAKSPFWYLVSQLNKMKRSVFEKYSLRVRNFGIWLRYDSRSGTNMYREYRALSPNMGAWAHSPQIMKVEEIAASECRRPLPVTTKRPNTFF</sequence>
<dbReference type="Gene3D" id="3.10.20.10">
    <property type="match status" value="2"/>
</dbReference>
<dbReference type="OMA" id="ATRKCHT"/>
<dbReference type="GO" id="GO:0003735">
    <property type="term" value="F:structural constituent of ribosome"/>
    <property type="evidence" value="ECO:0007669"/>
    <property type="project" value="InterPro"/>
</dbReference>
<dbReference type="Proteomes" id="UP000233220">
    <property type="component" value="Unplaced"/>
</dbReference>
<reference evidence="1" key="1">
    <citation type="submission" date="2025-08" db="UniProtKB">
        <authorList>
            <consortium name="Ensembl"/>
        </authorList>
    </citation>
    <scope>IDENTIFICATION</scope>
</reference>
<dbReference type="STRING" id="39432.ENSSBOP00000023985"/>
<dbReference type="PANTHER" id="PTHR10052">
    <property type="entry name" value="60S RIBOSOMAL PROTEIN L18A"/>
    <property type="match status" value="1"/>
</dbReference>
<dbReference type="GO" id="GO:0006412">
    <property type="term" value="P:translation"/>
    <property type="evidence" value="ECO:0007669"/>
    <property type="project" value="InterPro"/>
</dbReference>
<dbReference type="GeneTree" id="ENSGT00390000015797"/>
<dbReference type="AlphaFoldDB" id="A0A2K6TWD8"/>
<evidence type="ECO:0000313" key="2">
    <source>
        <dbReference type="Proteomes" id="UP000233220"/>
    </source>
</evidence>
<dbReference type="GO" id="GO:0005840">
    <property type="term" value="C:ribosome"/>
    <property type="evidence" value="ECO:0007669"/>
    <property type="project" value="InterPro"/>
</dbReference>
<dbReference type="InterPro" id="IPR021138">
    <property type="entry name" value="Ribosomal_eL20_eukaryotes"/>
</dbReference>
<dbReference type="InterPro" id="IPR028877">
    <property type="entry name" value="Ribosomal_eL20"/>
</dbReference>
<protein>
    <submittedName>
        <fullName evidence="1">Uncharacterized protein</fullName>
    </submittedName>
</protein>